<gene>
    <name evidence="1" type="ORF">SCF082_LOCUS17645</name>
</gene>
<evidence type="ECO:0000313" key="1">
    <source>
        <dbReference type="EMBL" id="CAK9026755.1"/>
    </source>
</evidence>
<organism evidence="1 2">
    <name type="scientific">Durusdinium trenchii</name>
    <dbReference type="NCBI Taxonomy" id="1381693"/>
    <lineage>
        <taxon>Eukaryota</taxon>
        <taxon>Sar</taxon>
        <taxon>Alveolata</taxon>
        <taxon>Dinophyceae</taxon>
        <taxon>Suessiales</taxon>
        <taxon>Symbiodiniaceae</taxon>
        <taxon>Durusdinium</taxon>
    </lineage>
</organism>
<reference evidence="1 2" key="1">
    <citation type="submission" date="2024-02" db="EMBL/GenBank/DDBJ databases">
        <authorList>
            <person name="Chen Y."/>
            <person name="Shah S."/>
            <person name="Dougan E. K."/>
            <person name="Thang M."/>
            <person name="Chan C."/>
        </authorList>
    </citation>
    <scope>NUCLEOTIDE SEQUENCE [LARGE SCALE GENOMIC DNA]</scope>
</reference>
<dbReference type="Proteomes" id="UP001642464">
    <property type="component" value="Unassembled WGS sequence"/>
</dbReference>
<feature type="non-terminal residue" evidence="1">
    <location>
        <position position="1"/>
    </location>
</feature>
<accession>A0ABP0KIY6</accession>
<comment type="caution">
    <text evidence="1">The sequence shown here is derived from an EMBL/GenBank/DDBJ whole genome shotgun (WGS) entry which is preliminary data.</text>
</comment>
<protein>
    <submittedName>
        <fullName evidence="1">Uncharacterized protein</fullName>
    </submittedName>
</protein>
<evidence type="ECO:0000313" key="2">
    <source>
        <dbReference type="Proteomes" id="UP001642464"/>
    </source>
</evidence>
<sequence length="342" mass="37937">VRASWLARILEDGTALQEAPEDLRGDRAFLLEAVRATKAPWLVQLASKALQKDGELVKQLKHVAGTGLVFTWYRSYDCFQKLRDVIVATGASVPGGEAYNAVMERLNKTEGGSATVWFDAVPVWGFEANGAKWRHPSTDCGRDNVPVPPPEGRDPMWDSLVESRVSREAPAVGSKHPCHLVCVPNSIRIFMECFFDLIPSADSFSTTKWSAALVWLDTHVNIVCQGWCCHWLRKVKQKQAEGAIICCAVSNIYNDDWVEDFGAGSSELSDSLAEQYGLPKERFKNGPPPGWGEGEIEISNGDRFSRVAPEHPHTKMPLGAGCRWEREALDNLDCTVMAFFMP</sequence>
<keyword evidence="2" id="KW-1185">Reference proteome</keyword>
<proteinExistence type="predicted"/>
<name>A0ABP0KIY6_9DINO</name>
<dbReference type="EMBL" id="CAXAMM010011674">
    <property type="protein sequence ID" value="CAK9026755.1"/>
    <property type="molecule type" value="Genomic_DNA"/>
</dbReference>